<keyword evidence="3 6" id="KW-1133">Transmembrane helix</keyword>
<comment type="subcellular location">
    <subcellularLocation>
        <location evidence="1">Membrane</location>
        <topology evidence="1">Multi-pass membrane protein</topology>
    </subcellularLocation>
</comment>
<organism evidence="8 9">
    <name type="scientific">Caenorhabditis nigoni</name>
    <dbReference type="NCBI Taxonomy" id="1611254"/>
    <lineage>
        <taxon>Eukaryota</taxon>
        <taxon>Metazoa</taxon>
        <taxon>Ecdysozoa</taxon>
        <taxon>Nematoda</taxon>
        <taxon>Chromadorea</taxon>
        <taxon>Rhabditida</taxon>
        <taxon>Rhabditina</taxon>
        <taxon>Rhabditomorpha</taxon>
        <taxon>Rhabditoidea</taxon>
        <taxon>Rhabditidae</taxon>
        <taxon>Peloderinae</taxon>
        <taxon>Caenorhabditis</taxon>
    </lineage>
</organism>
<proteinExistence type="predicted"/>
<dbReference type="PANTHER" id="PTHR22776:SF91">
    <property type="entry name" value="MARVEL DOMAIN-CONTAINING PROTEIN"/>
    <property type="match status" value="1"/>
</dbReference>
<evidence type="ECO:0000259" key="7">
    <source>
        <dbReference type="PROSITE" id="PS51225"/>
    </source>
</evidence>
<dbReference type="PANTHER" id="PTHR22776">
    <property type="entry name" value="MARVEL-CONTAINING POTENTIAL LIPID RAFT-ASSOCIATED PROTEIN"/>
    <property type="match status" value="1"/>
</dbReference>
<evidence type="ECO:0000313" key="8">
    <source>
        <dbReference type="EMBL" id="PIC50714.1"/>
    </source>
</evidence>
<keyword evidence="9" id="KW-1185">Reference proteome</keyword>
<protein>
    <recommendedName>
        <fullName evidence="7">MARVEL domain-containing protein</fullName>
    </recommendedName>
</protein>
<dbReference type="OrthoDB" id="5840883at2759"/>
<dbReference type="Proteomes" id="UP000230233">
    <property type="component" value="Chromosome I"/>
</dbReference>
<dbReference type="InterPro" id="IPR008253">
    <property type="entry name" value="Marvel"/>
</dbReference>
<gene>
    <name evidence="8" type="primary">Cni-K04G2.9</name>
    <name evidence="8" type="synonym">Cnig_chr_I.g1509</name>
    <name evidence="8" type="ORF">B9Z55_001509</name>
</gene>
<feature type="transmembrane region" description="Helical" evidence="6">
    <location>
        <begin position="190"/>
        <end position="211"/>
    </location>
</feature>
<feature type="transmembrane region" description="Helical" evidence="6">
    <location>
        <begin position="103"/>
        <end position="130"/>
    </location>
</feature>
<sequence>MAFIRFPHIMPLQTFILPEMERREVYTTQQPDGTYVTTTTREQTKYKEQSVWSCARGPTDKNYCMGPLGLLRIAQIFLCVVIVCLITSVFGPGPFKGVLFGQTLLLTVASVAMLLTFIFLIAYFFTLHLSHLDFFCWREADLTFNVVCAFLFFVLSIVEAYYSTGSWSNNCNDIGSDGIIHNGCRIIYEWAFASFLTFALAILYALSAWLSHQNRHSLHDRNRENLY</sequence>
<evidence type="ECO:0000256" key="2">
    <source>
        <dbReference type="ARBA" id="ARBA00022692"/>
    </source>
</evidence>
<dbReference type="InterPro" id="IPR050578">
    <property type="entry name" value="MARVEL-CKLF_proteins"/>
</dbReference>
<dbReference type="GO" id="GO:0016020">
    <property type="term" value="C:membrane"/>
    <property type="evidence" value="ECO:0007669"/>
    <property type="project" value="UniProtKB-SubCell"/>
</dbReference>
<evidence type="ECO:0000256" key="4">
    <source>
        <dbReference type="ARBA" id="ARBA00023136"/>
    </source>
</evidence>
<reference evidence="9" key="1">
    <citation type="submission" date="2017-10" db="EMBL/GenBank/DDBJ databases">
        <title>Rapid genome shrinkage in a self-fertile nematode reveals novel sperm competition proteins.</title>
        <authorList>
            <person name="Yin D."/>
            <person name="Schwarz E.M."/>
            <person name="Thomas C.G."/>
            <person name="Felde R.L."/>
            <person name="Korf I.F."/>
            <person name="Cutter A.D."/>
            <person name="Schartner C.M."/>
            <person name="Ralston E.J."/>
            <person name="Meyer B.J."/>
            <person name="Haag E.S."/>
        </authorList>
    </citation>
    <scope>NUCLEOTIDE SEQUENCE [LARGE SCALE GENOMIC DNA]</scope>
    <source>
        <strain evidence="9">JU1422</strain>
    </source>
</reference>
<dbReference type="STRING" id="1611254.A0A2G5VG26"/>
<evidence type="ECO:0000256" key="3">
    <source>
        <dbReference type="ARBA" id="ARBA00022989"/>
    </source>
</evidence>
<dbReference type="AlphaFoldDB" id="A0A2G5VG26"/>
<evidence type="ECO:0000256" key="1">
    <source>
        <dbReference type="ARBA" id="ARBA00004141"/>
    </source>
</evidence>
<comment type="caution">
    <text evidence="8">The sequence shown here is derived from an EMBL/GenBank/DDBJ whole genome shotgun (WGS) entry which is preliminary data.</text>
</comment>
<name>A0A2G5VG26_9PELO</name>
<feature type="transmembrane region" description="Helical" evidence="6">
    <location>
        <begin position="142"/>
        <end position="162"/>
    </location>
</feature>
<dbReference type="Pfam" id="PF01284">
    <property type="entry name" value="MARVEL"/>
    <property type="match status" value="1"/>
</dbReference>
<dbReference type="EMBL" id="PDUG01000001">
    <property type="protein sequence ID" value="PIC50714.1"/>
    <property type="molecule type" value="Genomic_DNA"/>
</dbReference>
<keyword evidence="4 5" id="KW-0472">Membrane</keyword>
<keyword evidence="2 5" id="KW-0812">Transmembrane</keyword>
<evidence type="ECO:0000256" key="6">
    <source>
        <dbReference type="SAM" id="Phobius"/>
    </source>
</evidence>
<feature type="domain" description="MARVEL" evidence="7">
    <location>
        <begin position="63"/>
        <end position="216"/>
    </location>
</feature>
<dbReference type="PROSITE" id="PS51225">
    <property type="entry name" value="MARVEL"/>
    <property type="match status" value="1"/>
</dbReference>
<accession>A0A2G5VG26</accession>
<evidence type="ECO:0000313" key="9">
    <source>
        <dbReference type="Proteomes" id="UP000230233"/>
    </source>
</evidence>
<evidence type="ECO:0000256" key="5">
    <source>
        <dbReference type="PROSITE-ProRule" id="PRU00581"/>
    </source>
</evidence>
<feature type="transmembrane region" description="Helical" evidence="6">
    <location>
        <begin position="70"/>
        <end position="91"/>
    </location>
</feature>